<evidence type="ECO:0000313" key="4">
    <source>
        <dbReference type="EMBL" id="CAJ0956891.1"/>
    </source>
</evidence>
<evidence type="ECO:0000256" key="1">
    <source>
        <dbReference type="ARBA" id="ARBA00022741"/>
    </source>
</evidence>
<name>A0ABN9M239_9NEOB</name>
<reference evidence="4" key="1">
    <citation type="submission" date="2023-07" db="EMBL/GenBank/DDBJ databases">
        <authorList>
            <person name="Stuckert A."/>
        </authorList>
    </citation>
    <scope>NUCLEOTIDE SEQUENCE</scope>
</reference>
<proteinExistence type="predicted"/>
<dbReference type="PANTHER" id="PTHR48103:SF2">
    <property type="entry name" value="MIDASIN"/>
    <property type="match status" value="1"/>
</dbReference>
<keyword evidence="2" id="KW-0067">ATP-binding</keyword>
<evidence type="ECO:0000256" key="2">
    <source>
        <dbReference type="ARBA" id="ARBA00022840"/>
    </source>
</evidence>
<feature type="domain" description="Midasin AAA lid" evidence="3">
    <location>
        <begin position="73"/>
        <end position="147"/>
    </location>
</feature>
<keyword evidence="1" id="KW-0547">Nucleotide-binding</keyword>
<dbReference type="EMBL" id="CAUEEQ010042810">
    <property type="protein sequence ID" value="CAJ0956891.1"/>
    <property type="molecule type" value="Genomic_DNA"/>
</dbReference>
<evidence type="ECO:0000259" key="3">
    <source>
        <dbReference type="Pfam" id="PF17867"/>
    </source>
</evidence>
<comment type="caution">
    <text evidence="4">The sequence shown here is derived from an EMBL/GenBank/DDBJ whole genome shotgun (WGS) entry which is preliminary data.</text>
</comment>
<accession>A0ABN9M239</accession>
<gene>
    <name evidence="4" type="ORF">RIMI_LOCUS15729605</name>
</gene>
<sequence length="265" mass="30507">MQNWLEFEIGRHVAFGSRREPLTCLNTVGNPPQVTPFLERRPPKELIKIVMVLSRAFRKRFVELHYDELPSAELETILHKRCCLPPSYCNKLVAVMLELQSHRRGSSVFAGKHGFITLRDLFRWAERYRLSEQTEKDYDWLQHLANDGTAACVYEEINGAGDQLDLTNLSVHLGFLLLAGRIVAKPPFANCLQLCKIRSFTLLTVINTWKTSDFLGGLRPVRHKSKDKDEDDDDSSKLFEWHDGPLVLAMVEDGFFLLDEIFTCR</sequence>
<dbReference type="Proteomes" id="UP001176940">
    <property type="component" value="Unassembled WGS sequence"/>
</dbReference>
<evidence type="ECO:0000313" key="5">
    <source>
        <dbReference type="Proteomes" id="UP001176940"/>
    </source>
</evidence>
<protein>
    <recommendedName>
        <fullName evidence="3">Midasin AAA lid domain-containing protein</fullName>
    </recommendedName>
</protein>
<organism evidence="4 5">
    <name type="scientific">Ranitomeya imitator</name>
    <name type="common">mimic poison frog</name>
    <dbReference type="NCBI Taxonomy" id="111125"/>
    <lineage>
        <taxon>Eukaryota</taxon>
        <taxon>Metazoa</taxon>
        <taxon>Chordata</taxon>
        <taxon>Craniata</taxon>
        <taxon>Vertebrata</taxon>
        <taxon>Euteleostomi</taxon>
        <taxon>Amphibia</taxon>
        <taxon>Batrachia</taxon>
        <taxon>Anura</taxon>
        <taxon>Neobatrachia</taxon>
        <taxon>Hyloidea</taxon>
        <taxon>Dendrobatidae</taxon>
        <taxon>Dendrobatinae</taxon>
        <taxon>Ranitomeya</taxon>
    </lineage>
</organism>
<keyword evidence="5" id="KW-1185">Reference proteome</keyword>
<dbReference type="InterPro" id="IPR040848">
    <property type="entry name" value="AAA_lid_7"/>
</dbReference>
<dbReference type="PANTHER" id="PTHR48103">
    <property type="entry name" value="MIDASIN-RELATED"/>
    <property type="match status" value="1"/>
</dbReference>
<dbReference type="Pfam" id="PF17867">
    <property type="entry name" value="AAA_lid_7"/>
    <property type="match status" value="1"/>
</dbReference>